<feature type="compositionally biased region" description="Low complexity" evidence="1">
    <location>
        <begin position="122"/>
        <end position="138"/>
    </location>
</feature>
<evidence type="ECO:0000256" key="1">
    <source>
        <dbReference type="SAM" id="MobiDB-lite"/>
    </source>
</evidence>
<feature type="compositionally biased region" description="Basic and acidic residues" evidence="1">
    <location>
        <begin position="139"/>
        <end position="151"/>
    </location>
</feature>
<accession>A0A0B4X662</accession>
<dbReference type="HOGENOM" id="CLU_1593233_0_0_5"/>
<dbReference type="KEGG" id="rga:RGR602_CH03332"/>
<keyword evidence="3" id="KW-1185">Reference proteome</keyword>
<reference evidence="2 3" key="1">
    <citation type="submission" date="2013-11" db="EMBL/GenBank/DDBJ databases">
        <title>Complete genome sequence of Rhizobium gallicum bv. gallicum R602.</title>
        <authorList>
            <person name="Bustos P."/>
            <person name="Santamaria R.I."/>
            <person name="Lozano L."/>
            <person name="Acosta J.L."/>
            <person name="Ormeno-Orrillo E."/>
            <person name="Rogel M.A."/>
            <person name="Romero D."/>
            <person name="Cevallos M.A."/>
            <person name="Martinez-Romero E."/>
            <person name="Gonzalez V."/>
        </authorList>
    </citation>
    <scope>NUCLEOTIDE SEQUENCE [LARGE SCALE GENOMIC DNA]</scope>
    <source>
        <strain evidence="2 3">R602</strain>
    </source>
</reference>
<protein>
    <submittedName>
        <fullName evidence="2">Uncharacterized protein</fullName>
    </submittedName>
</protein>
<evidence type="ECO:0000313" key="2">
    <source>
        <dbReference type="EMBL" id="AJD42641.1"/>
    </source>
</evidence>
<evidence type="ECO:0000313" key="3">
    <source>
        <dbReference type="Proteomes" id="UP000031368"/>
    </source>
</evidence>
<proteinExistence type="predicted"/>
<dbReference type="Proteomes" id="UP000031368">
    <property type="component" value="Chromosome"/>
</dbReference>
<dbReference type="AlphaFoldDB" id="A0A0B4X662"/>
<feature type="region of interest" description="Disordered" evidence="1">
    <location>
        <begin position="110"/>
        <end position="167"/>
    </location>
</feature>
<gene>
    <name evidence="2" type="ORF">RGR602_CH03332</name>
</gene>
<dbReference type="EMBL" id="CP006877">
    <property type="protein sequence ID" value="AJD42641.1"/>
    <property type="molecule type" value="Genomic_DNA"/>
</dbReference>
<organism evidence="2 3">
    <name type="scientific">Rhizobium gallicum bv. gallicum R602sp</name>
    <dbReference type="NCBI Taxonomy" id="1041138"/>
    <lineage>
        <taxon>Bacteria</taxon>
        <taxon>Pseudomonadati</taxon>
        <taxon>Pseudomonadota</taxon>
        <taxon>Alphaproteobacteria</taxon>
        <taxon>Hyphomicrobiales</taxon>
        <taxon>Rhizobiaceae</taxon>
        <taxon>Rhizobium/Agrobacterium group</taxon>
        <taxon>Rhizobium</taxon>
    </lineage>
</organism>
<name>A0A0B4X662_9HYPH</name>
<sequence length="167" mass="17215">MHSTPNTDHGFCTISYHCGQGLSEPLVAARSIPPKIRGGSGSRHIRGVREADGNAEIYQIEETIGRNLFLSPRFGGSEPKLKMEDHPMLLKLITVFALSIGLATSAMAQANDGSGGSGGTSDSGESGNTSGSTSGTSSSDKDKDSQGKQESSDCAPGQVKNAAGNCQ</sequence>